<evidence type="ECO:0000313" key="2">
    <source>
        <dbReference type="EMBL" id="RMR55532.1"/>
    </source>
</evidence>
<feature type="transmembrane region" description="Helical" evidence="1">
    <location>
        <begin position="66"/>
        <end position="84"/>
    </location>
</feature>
<evidence type="ECO:0000256" key="1">
    <source>
        <dbReference type="SAM" id="Phobius"/>
    </source>
</evidence>
<comment type="caution">
    <text evidence="2">The sequence shown here is derived from an EMBL/GenBank/DDBJ whole genome shotgun (WGS) entry which is preliminary data.</text>
</comment>
<keyword evidence="1" id="KW-1133">Transmembrane helix</keyword>
<dbReference type="Proteomes" id="UP000281806">
    <property type="component" value="Unassembled WGS sequence"/>
</dbReference>
<proteinExistence type="predicted"/>
<sequence length="164" mass="18739">MRDYEKPLETHAWQPHPQVRKSQTWYTGGRLAIRELDKTPFRGKQRARRCSAIKAILSTFRKWKPTMTRAVLLVLLILSVAWLAQSGDGDEMHCPDKDANFFAESINAYFDKHPPKAGKAVTIPDGARYDNRTHWWIVPVDVGQERLQALLSCDGHLELSGLKT</sequence>
<organism evidence="2 3">
    <name type="scientific">Pseudomonas syringae pv. actinidiae</name>
    <dbReference type="NCBI Taxonomy" id="103796"/>
    <lineage>
        <taxon>Bacteria</taxon>
        <taxon>Pseudomonadati</taxon>
        <taxon>Pseudomonadota</taxon>
        <taxon>Gammaproteobacteria</taxon>
        <taxon>Pseudomonadales</taxon>
        <taxon>Pseudomonadaceae</taxon>
        <taxon>Pseudomonas</taxon>
        <taxon>Pseudomonas syringae</taxon>
    </lineage>
</organism>
<keyword evidence="1" id="KW-0812">Transmembrane</keyword>
<gene>
    <name evidence="2" type="ORF">ALP83_04908</name>
</gene>
<protein>
    <submittedName>
        <fullName evidence="2">Uncharacterized protein</fullName>
    </submittedName>
</protein>
<reference evidence="2 3" key="1">
    <citation type="submission" date="2018-08" db="EMBL/GenBank/DDBJ databases">
        <title>Recombination of ecologically and evolutionarily significant loci maintains genetic cohesion in the Pseudomonas syringae species complex.</title>
        <authorList>
            <person name="Dillon M."/>
            <person name="Thakur S."/>
            <person name="Almeida R.N.D."/>
            <person name="Weir B.S."/>
            <person name="Guttman D.S."/>
        </authorList>
    </citation>
    <scope>NUCLEOTIDE SEQUENCE [LARGE SCALE GENOMIC DNA]</scope>
    <source>
        <strain evidence="2 3">ICMP 19198</strain>
    </source>
</reference>
<keyword evidence="1" id="KW-0472">Membrane</keyword>
<evidence type="ECO:0000313" key="3">
    <source>
        <dbReference type="Proteomes" id="UP000281806"/>
    </source>
</evidence>
<name>A0A7Z6UGM6_PSESF</name>
<dbReference type="EMBL" id="RBRZ01000095">
    <property type="protein sequence ID" value="RMR55532.1"/>
    <property type="molecule type" value="Genomic_DNA"/>
</dbReference>
<accession>A0A7Z6UGM6</accession>
<dbReference type="AlphaFoldDB" id="A0A7Z6UGM6"/>